<name>W6ANK1_9MOLU</name>
<dbReference type="EMBL" id="CP006720">
    <property type="protein sequence ID" value="AHI58290.1"/>
    <property type="molecule type" value="Genomic_DNA"/>
</dbReference>
<keyword evidence="2" id="KW-1185">Reference proteome</keyword>
<dbReference type="Proteomes" id="UP000019260">
    <property type="component" value="Chromosome"/>
</dbReference>
<sequence>MFPKLLLKLINNKIPKIKDTKKLAITKIKFHHKPACKTELYVINIFCGFIKKDLQYNNLILLQSDNNKK</sequence>
<reference evidence="1 2" key="1">
    <citation type="submission" date="2013-09" db="EMBL/GenBank/DDBJ databases">
        <title>Complete genome sequence of Spiroplasma mirum suckling mouse cataract agent.</title>
        <authorList>
            <person name="Landry C.A."/>
            <person name="Bastian F.O."/>
            <person name="Thune R.L."/>
        </authorList>
    </citation>
    <scope>NUCLEOTIDE SEQUENCE [LARGE SCALE GENOMIC DNA]</scope>
    <source>
        <strain evidence="1 2">SMCA</strain>
    </source>
</reference>
<accession>W6ANK1</accession>
<dbReference type="AlphaFoldDB" id="W6ANK1"/>
<proteinExistence type="predicted"/>
<protein>
    <submittedName>
        <fullName evidence="1">Uncharacterized protein</fullName>
    </submittedName>
</protein>
<dbReference type="KEGG" id="smia:P344_04840"/>
<evidence type="ECO:0000313" key="1">
    <source>
        <dbReference type="EMBL" id="AHI58290.1"/>
    </source>
</evidence>
<evidence type="ECO:0000313" key="2">
    <source>
        <dbReference type="Proteomes" id="UP000019260"/>
    </source>
</evidence>
<organism evidence="1 2">
    <name type="scientific">Spiroplasma mirum ATCC 29335</name>
    <dbReference type="NCBI Taxonomy" id="838561"/>
    <lineage>
        <taxon>Bacteria</taxon>
        <taxon>Bacillati</taxon>
        <taxon>Mycoplasmatota</taxon>
        <taxon>Mollicutes</taxon>
        <taxon>Entomoplasmatales</taxon>
        <taxon>Spiroplasmataceae</taxon>
        <taxon>Spiroplasma</taxon>
    </lineage>
</organism>
<dbReference type="HOGENOM" id="CLU_2773834_0_0_14"/>
<gene>
    <name evidence="1" type="ORF">P344_04840</name>
</gene>